<protein>
    <submittedName>
        <fullName evidence="1">Uncharacterized protein</fullName>
    </submittedName>
</protein>
<organism evidence="1 2">
    <name type="scientific">Hymenobacter cyanobacteriorum</name>
    <dbReference type="NCBI Taxonomy" id="2926463"/>
    <lineage>
        <taxon>Bacteria</taxon>
        <taxon>Pseudomonadati</taxon>
        <taxon>Bacteroidota</taxon>
        <taxon>Cytophagia</taxon>
        <taxon>Cytophagales</taxon>
        <taxon>Hymenobacteraceae</taxon>
        <taxon>Hymenobacter</taxon>
    </lineage>
</organism>
<sequence length="193" mass="22047">MKMVEMKVEKFIAMLLLACGLFAFRSDEIEFDTKTLFGNQIELKIPKGFIIMPEEMAKLKFIPERRPTLVYTNETGNISVALNITNSKATQAELPAIKEDVLRAYKHPYVSAREKWNAIQMVNGRKVGFIEFGTLDIKNTVYGTSATERSAYNLIFFTDFHGRLLLCNVSCIDKNSEQWQYAAKEIMASLKLK</sequence>
<gene>
    <name evidence="1" type="ORF">MON38_02655</name>
</gene>
<keyword evidence="2" id="KW-1185">Reference proteome</keyword>
<dbReference type="AlphaFoldDB" id="A0A9X1VBY7"/>
<evidence type="ECO:0000313" key="2">
    <source>
        <dbReference type="Proteomes" id="UP001139193"/>
    </source>
</evidence>
<name>A0A9X1VBY7_9BACT</name>
<evidence type="ECO:0000313" key="1">
    <source>
        <dbReference type="EMBL" id="MCI1186304.1"/>
    </source>
</evidence>
<reference evidence="1" key="1">
    <citation type="submission" date="2022-03" db="EMBL/GenBank/DDBJ databases">
        <title>Bacterial whole genome sequence for Hymenobacter sp. DH14.</title>
        <authorList>
            <person name="Le V."/>
        </authorList>
    </citation>
    <scope>NUCLEOTIDE SEQUENCE</scope>
    <source>
        <strain evidence="1">DH14</strain>
    </source>
</reference>
<accession>A0A9X1VBY7</accession>
<proteinExistence type="predicted"/>
<dbReference type="RefSeq" id="WP_241934581.1">
    <property type="nucleotide sequence ID" value="NZ_JALBGC010000001.1"/>
</dbReference>
<comment type="caution">
    <text evidence="1">The sequence shown here is derived from an EMBL/GenBank/DDBJ whole genome shotgun (WGS) entry which is preliminary data.</text>
</comment>
<dbReference type="EMBL" id="JALBGC010000001">
    <property type="protein sequence ID" value="MCI1186304.1"/>
    <property type="molecule type" value="Genomic_DNA"/>
</dbReference>
<dbReference type="Proteomes" id="UP001139193">
    <property type="component" value="Unassembled WGS sequence"/>
</dbReference>